<accession>A0A932MQ11</accession>
<reference evidence="2" key="1">
    <citation type="submission" date="2020-07" db="EMBL/GenBank/DDBJ databases">
        <title>Huge and variable diversity of episymbiotic CPR bacteria and DPANN archaea in groundwater ecosystems.</title>
        <authorList>
            <person name="He C.Y."/>
            <person name="Keren R."/>
            <person name="Whittaker M."/>
            <person name="Farag I.F."/>
            <person name="Doudna J."/>
            <person name="Cate J.H.D."/>
            <person name="Banfield J.F."/>
        </authorList>
    </citation>
    <scope>NUCLEOTIDE SEQUENCE</scope>
    <source>
        <strain evidence="2">NC_groundwater_763_Ag_S-0.2um_68_21</strain>
    </source>
</reference>
<evidence type="ECO:0008006" key="4">
    <source>
        <dbReference type="Google" id="ProtNLM"/>
    </source>
</evidence>
<dbReference type="InterPro" id="IPR035903">
    <property type="entry name" value="HesB-like_dom_sf"/>
</dbReference>
<sequence>MFTVTESAAAYLSEKLSEAQAPEEMGARFVLENQAVSIQIDRPGPGDTTYQHGERTVAVLDQEVAIQLAGMTLDVSETPEGPKLALIPGGEEGELEEEDESDGRRGRGLD</sequence>
<evidence type="ECO:0000313" key="3">
    <source>
        <dbReference type="Proteomes" id="UP000782312"/>
    </source>
</evidence>
<gene>
    <name evidence="2" type="ORF">HYZ11_16340</name>
</gene>
<evidence type="ECO:0000313" key="2">
    <source>
        <dbReference type="EMBL" id="MBI3129177.1"/>
    </source>
</evidence>
<protein>
    <recommendedName>
        <fullName evidence="4">Fe-S cluster assembly iron-binding protein IscA</fullName>
    </recommendedName>
</protein>
<dbReference type="EMBL" id="JACPUR010000038">
    <property type="protein sequence ID" value="MBI3129177.1"/>
    <property type="molecule type" value="Genomic_DNA"/>
</dbReference>
<feature type="region of interest" description="Disordered" evidence="1">
    <location>
        <begin position="76"/>
        <end position="110"/>
    </location>
</feature>
<evidence type="ECO:0000256" key="1">
    <source>
        <dbReference type="SAM" id="MobiDB-lite"/>
    </source>
</evidence>
<feature type="compositionally biased region" description="Acidic residues" evidence="1">
    <location>
        <begin position="91"/>
        <end position="101"/>
    </location>
</feature>
<organism evidence="2 3">
    <name type="scientific">Tectimicrobiota bacterium</name>
    <dbReference type="NCBI Taxonomy" id="2528274"/>
    <lineage>
        <taxon>Bacteria</taxon>
        <taxon>Pseudomonadati</taxon>
        <taxon>Nitrospinota/Tectimicrobiota group</taxon>
        <taxon>Candidatus Tectimicrobiota</taxon>
    </lineage>
</organism>
<dbReference type="SUPFAM" id="SSF89360">
    <property type="entry name" value="HesB-like domain"/>
    <property type="match status" value="1"/>
</dbReference>
<dbReference type="Proteomes" id="UP000782312">
    <property type="component" value="Unassembled WGS sequence"/>
</dbReference>
<name>A0A932MQ11_UNCTE</name>
<dbReference type="AlphaFoldDB" id="A0A932MQ11"/>
<proteinExistence type="predicted"/>
<comment type="caution">
    <text evidence="2">The sequence shown here is derived from an EMBL/GenBank/DDBJ whole genome shotgun (WGS) entry which is preliminary data.</text>
</comment>